<accession>A0AAD8LCQ2</accession>
<gene>
    <name evidence="1" type="ORF">QVD17_04857</name>
</gene>
<dbReference type="AlphaFoldDB" id="A0AAD8LCQ2"/>
<keyword evidence="2" id="KW-1185">Reference proteome</keyword>
<dbReference type="PANTHER" id="PTHR33696">
    <property type="entry name" value="T22J18.15-RELATED"/>
    <property type="match status" value="1"/>
</dbReference>
<organism evidence="1 2">
    <name type="scientific">Tagetes erecta</name>
    <name type="common">African marigold</name>
    <dbReference type="NCBI Taxonomy" id="13708"/>
    <lineage>
        <taxon>Eukaryota</taxon>
        <taxon>Viridiplantae</taxon>
        <taxon>Streptophyta</taxon>
        <taxon>Embryophyta</taxon>
        <taxon>Tracheophyta</taxon>
        <taxon>Spermatophyta</taxon>
        <taxon>Magnoliopsida</taxon>
        <taxon>eudicotyledons</taxon>
        <taxon>Gunneridae</taxon>
        <taxon>Pentapetalae</taxon>
        <taxon>asterids</taxon>
        <taxon>campanulids</taxon>
        <taxon>Asterales</taxon>
        <taxon>Asteraceae</taxon>
        <taxon>Asteroideae</taxon>
        <taxon>Heliantheae alliance</taxon>
        <taxon>Tageteae</taxon>
        <taxon>Tagetes</taxon>
    </lineage>
</organism>
<evidence type="ECO:0000313" key="2">
    <source>
        <dbReference type="Proteomes" id="UP001229421"/>
    </source>
</evidence>
<comment type="caution">
    <text evidence="1">The sequence shown here is derived from an EMBL/GenBank/DDBJ whole genome shotgun (WGS) entry which is preliminary data.</text>
</comment>
<sequence length="142" mass="16337">MSNTKSNSTMICIPFAWEKVPGVPKFVVSPTRTLAPELNDNHYEVKRKMGLPLPPGCFKQPVRRASKRMFMWEEDPFLAAMIVCTKDYDKHKGKGEMKNSFATRVHMNYISPLLCVLSFNVFDDEKVDLDYDVTCKVRGQQQ</sequence>
<name>A0AAD8LCQ2_TARER</name>
<dbReference type="Proteomes" id="UP001229421">
    <property type="component" value="Unassembled WGS sequence"/>
</dbReference>
<reference evidence="1" key="1">
    <citation type="journal article" date="2023" name="bioRxiv">
        <title>Improved chromosome-level genome assembly for marigold (Tagetes erecta).</title>
        <authorList>
            <person name="Jiang F."/>
            <person name="Yuan L."/>
            <person name="Wang S."/>
            <person name="Wang H."/>
            <person name="Xu D."/>
            <person name="Wang A."/>
            <person name="Fan W."/>
        </authorList>
    </citation>
    <scope>NUCLEOTIDE SEQUENCE</scope>
    <source>
        <strain evidence="1">WSJ</strain>
        <tissue evidence="1">Leaf</tissue>
    </source>
</reference>
<proteinExistence type="predicted"/>
<dbReference type="EMBL" id="JAUHHV010000001">
    <property type="protein sequence ID" value="KAK1439042.1"/>
    <property type="molecule type" value="Genomic_DNA"/>
</dbReference>
<protein>
    <submittedName>
        <fullName evidence="1">Uncharacterized protein</fullName>
    </submittedName>
</protein>
<dbReference type="PANTHER" id="PTHR33696:SF1">
    <property type="entry name" value="T22J18.15"/>
    <property type="match status" value="1"/>
</dbReference>
<evidence type="ECO:0000313" key="1">
    <source>
        <dbReference type="EMBL" id="KAK1439042.1"/>
    </source>
</evidence>